<sequence>MLERPPGACNAAGRAVAFGRAIGGRGLGRGSPQGETGAAAPRQASGGPSRTCPPHSLTMHLVAALAPPTMDVKMQWRRPRHAHEVHDEVAPTVHRWLSLAEAAPWKYRPHHSTHHLAPGTDVSHHAEYIRGLIHAVTALLKPRIITASAQRPQRSRRSQPPITVPQSVRALTHPPPRLLAA</sequence>
<protein>
    <submittedName>
        <fullName evidence="2 4">Uncharacterized protein</fullName>
    </submittedName>
</protein>
<reference evidence="4" key="3">
    <citation type="submission" date="2025-04" db="UniProtKB">
        <authorList>
            <consortium name="RefSeq"/>
        </authorList>
    </citation>
    <scope>IDENTIFICATION</scope>
    <source>
        <strain evidence="4">CBS 304.34</strain>
    </source>
</reference>
<evidence type="ECO:0000313" key="3">
    <source>
        <dbReference type="Proteomes" id="UP000504636"/>
    </source>
</evidence>
<evidence type="ECO:0000313" key="4">
    <source>
        <dbReference type="RefSeq" id="XP_033576963.1"/>
    </source>
</evidence>
<dbReference type="EMBL" id="MU003700">
    <property type="protein sequence ID" value="KAF2809999.1"/>
    <property type="molecule type" value="Genomic_DNA"/>
</dbReference>
<reference evidence="2 4" key="1">
    <citation type="journal article" date="2020" name="Stud. Mycol.">
        <title>101 Dothideomycetes genomes: a test case for predicting lifestyles and emergence of pathogens.</title>
        <authorList>
            <person name="Haridas S."/>
            <person name="Albert R."/>
            <person name="Binder M."/>
            <person name="Bloem J."/>
            <person name="Labutti K."/>
            <person name="Salamov A."/>
            <person name="Andreopoulos B."/>
            <person name="Baker S."/>
            <person name="Barry K."/>
            <person name="Bills G."/>
            <person name="Bluhm B."/>
            <person name="Cannon C."/>
            <person name="Castanera R."/>
            <person name="Culley D."/>
            <person name="Daum C."/>
            <person name="Ezra D."/>
            <person name="Gonzalez J."/>
            <person name="Henrissat B."/>
            <person name="Kuo A."/>
            <person name="Liang C."/>
            <person name="Lipzen A."/>
            <person name="Lutzoni F."/>
            <person name="Magnuson J."/>
            <person name="Mondo S."/>
            <person name="Nolan M."/>
            <person name="Ohm R."/>
            <person name="Pangilinan J."/>
            <person name="Park H.-J."/>
            <person name="Ramirez L."/>
            <person name="Alfaro M."/>
            <person name="Sun H."/>
            <person name="Tritt A."/>
            <person name="Yoshinaga Y."/>
            <person name="Zwiers L.-H."/>
            <person name="Turgeon B."/>
            <person name="Goodwin S."/>
            <person name="Spatafora J."/>
            <person name="Crous P."/>
            <person name="Grigoriev I."/>
        </authorList>
    </citation>
    <scope>NUCLEOTIDE SEQUENCE</scope>
    <source>
        <strain evidence="2 4">CBS 304.34</strain>
    </source>
</reference>
<accession>A0A6A6YN65</accession>
<dbReference type="GeneID" id="54466381"/>
<dbReference type="Proteomes" id="UP000504636">
    <property type="component" value="Unplaced"/>
</dbReference>
<evidence type="ECO:0000256" key="1">
    <source>
        <dbReference type="SAM" id="MobiDB-lite"/>
    </source>
</evidence>
<organism evidence="2">
    <name type="scientific">Mytilinidion resinicola</name>
    <dbReference type="NCBI Taxonomy" id="574789"/>
    <lineage>
        <taxon>Eukaryota</taxon>
        <taxon>Fungi</taxon>
        <taxon>Dikarya</taxon>
        <taxon>Ascomycota</taxon>
        <taxon>Pezizomycotina</taxon>
        <taxon>Dothideomycetes</taxon>
        <taxon>Pleosporomycetidae</taxon>
        <taxon>Mytilinidiales</taxon>
        <taxon>Mytilinidiaceae</taxon>
        <taxon>Mytilinidion</taxon>
    </lineage>
</organism>
<feature type="region of interest" description="Disordered" evidence="1">
    <location>
        <begin position="24"/>
        <end position="52"/>
    </location>
</feature>
<reference evidence="4" key="2">
    <citation type="submission" date="2020-04" db="EMBL/GenBank/DDBJ databases">
        <authorList>
            <consortium name="NCBI Genome Project"/>
        </authorList>
    </citation>
    <scope>NUCLEOTIDE SEQUENCE</scope>
    <source>
        <strain evidence="4">CBS 304.34</strain>
    </source>
</reference>
<dbReference type="RefSeq" id="XP_033576963.1">
    <property type="nucleotide sequence ID" value="XM_033725488.1"/>
</dbReference>
<gene>
    <name evidence="2 4" type="ORF">BDZ99DRAFT_520090</name>
</gene>
<keyword evidence="3" id="KW-1185">Reference proteome</keyword>
<name>A0A6A6YN65_9PEZI</name>
<evidence type="ECO:0000313" key="2">
    <source>
        <dbReference type="EMBL" id="KAF2809999.1"/>
    </source>
</evidence>
<proteinExistence type="predicted"/>
<feature type="region of interest" description="Disordered" evidence="1">
    <location>
        <begin position="147"/>
        <end position="181"/>
    </location>
</feature>
<dbReference type="AlphaFoldDB" id="A0A6A6YN65"/>